<evidence type="ECO:0000313" key="1">
    <source>
        <dbReference type="EMBL" id="PTN01732.1"/>
    </source>
</evidence>
<dbReference type="AlphaFoldDB" id="A0A2T5BR48"/>
<sequence length="78" mass="8912">MIPDREKIRFSPRLRTHVAICENMTSKSRPRSKRGNFTKKVNEINMHLESWWATLESNQAWVSPAELQSAAAPCSTSP</sequence>
<organism evidence="1 2">
    <name type="scientific">Rhodovulum imhoffii</name>
    <dbReference type="NCBI Taxonomy" id="365340"/>
    <lineage>
        <taxon>Bacteria</taxon>
        <taxon>Pseudomonadati</taxon>
        <taxon>Pseudomonadota</taxon>
        <taxon>Alphaproteobacteria</taxon>
        <taxon>Rhodobacterales</taxon>
        <taxon>Paracoccaceae</taxon>
        <taxon>Rhodovulum</taxon>
    </lineage>
</organism>
<name>A0A2T5BR48_9RHOB</name>
<accession>A0A2T5BR48</accession>
<reference evidence="1 2" key="1">
    <citation type="submission" date="2018-04" db="EMBL/GenBank/DDBJ databases">
        <title>Genomic Encyclopedia of Archaeal and Bacterial Type Strains, Phase II (KMG-II): from individual species to whole genera.</title>
        <authorList>
            <person name="Goeker M."/>
        </authorList>
    </citation>
    <scope>NUCLEOTIDE SEQUENCE [LARGE SCALE GENOMIC DNA]</scope>
    <source>
        <strain evidence="1 2">DSM 18064</strain>
    </source>
</reference>
<dbReference type="Proteomes" id="UP000243859">
    <property type="component" value="Unassembled WGS sequence"/>
</dbReference>
<dbReference type="EMBL" id="QAAA01000010">
    <property type="protein sequence ID" value="PTN01732.1"/>
    <property type="molecule type" value="Genomic_DNA"/>
</dbReference>
<protein>
    <submittedName>
        <fullName evidence="1">Uncharacterized protein</fullName>
    </submittedName>
</protein>
<evidence type="ECO:0000313" key="2">
    <source>
        <dbReference type="Proteomes" id="UP000243859"/>
    </source>
</evidence>
<proteinExistence type="predicted"/>
<comment type="caution">
    <text evidence="1">The sequence shown here is derived from an EMBL/GenBank/DDBJ whole genome shotgun (WGS) entry which is preliminary data.</text>
</comment>
<keyword evidence="2" id="KW-1185">Reference proteome</keyword>
<gene>
    <name evidence="1" type="ORF">C8N32_11013</name>
</gene>